<feature type="site" description="Participates in a stacking interaction with the thymidine ring of dTDP-4-oxo-6-deoxyglucose" evidence="2">
    <location>
        <position position="139"/>
    </location>
</feature>
<dbReference type="Pfam" id="PF00908">
    <property type="entry name" value="dTDP_sugar_isom"/>
    <property type="match status" value="1"/>
</dbReference>
<feature type="active site" description="Proton donor" evidence="1">
    <location>
        <position position="133"/>
    </location>
</feature>
<dbReference type="SUPFAM" id="SSF51182">
    <property type="entry name" value="RmlC-like cupins"/>
    <property type="match status" value="1"/>
</dbReference>
<proteinExistence type="inferred from homology"/>
<protein>
    <recommendedName>
        <fullName evidence="3">dTDP-4-dehydrorhamnose 3,5-epimerase</fullName>
        <ecNumber evidence="3">5.1.3.13</ecNumber>
    </recommendedName>
    <alternativeName>
        <fullName evidence="3">Thymidine diphospho-4-keto-rhamnose 3,5-epimerase</fullName>
    </alternativeName>
</protein>
<comment type="caution">
    <text evidence="4">The sequence shown here is derived from an EMBL/GenBank/DDBJ whole genome shotgun (WGS) entry which is preliminary data.</text>
</comment>
<evidence type="ECO:0000256" key="2">
    <source>
        <dbReference type="PIRSR" id="PIRSR600888-3"/>
    </source>
</evidence>
<dbReference type="GO" id="GO:0005829">
    <property type="term" value="C:cytosol"/>
    <property type="evidence" value="ECO:0007669"/>
    <property type="project" value="TreeGrafter"/>
</dbReference>
<sequence length="189" mass="21715">MVQKFDFQELDLKGAYLIKPFYATDNRGGLIKDYNVDTFKANGIDHDLKEVFYTISKRGVIRATHFQLVKQQAKLVRCISGHVYDVIVDLRPDSPTFGQWRGFHLTGENTNMLLVPQFFGHGYLVIEDSVVSYKCAEVFYGEGDSGIMYNDPDIGIEWPFELIGGKENLIISEKDLNLMSFMDYCEKMR</sequence>
<dbReference type="Proteomes" id="UP000220752">
    <property type="component" value="Unassembled WGS sequence"/>
</dbReference>
<comment type="pathway">
    <text evidence="3">Carbohydrate biosynthesis; dTDP-L-rhamnose biosynthesis.</text>
</comment>
<dbReference type="PANTHER" id="PTHR21047">
    <property type="entry name" value="DTDP-6-DEOXY-D-GLUCOSE-3,5 EPIMERASE"/>
    <property type="match status" value="1"/>
</dbReference>
<dbReference type="GO" id="GO:0019305">
    <property type="term" value="P:dTDP-rhamnose biosynthetic process"/>
    <property type="evidence" value="ECO:0007669"/>
    <property type="project" value="UniProtKB-UniRule"/>
</dbReference>
<reference evidence="4 5" key="1">
    <citation type="journal article" date="2017" name="Front. Microbiol.">
        <title>New Insights into the Diversity of the Genus Faecalibacterium.</title>
        <authorList>
            <person name="Benevides L."/>
            <person name="Burman S."/>
            <person name="Martin R."/>
            <person name="Robert V."/>
            <person name="Thomas M."/>
            <person name="Miquel S."/>
            <person name="Chain F."/>
            <person name="Sokol H."/>
            <person name="Bermudez-Humaran L.G."/>
            <person name="Morrison M."/>
            <person name="Langella P."/>
            <person name="Azevedo V.A."/>
            <person name="Chatel J.M."/>
            <person name="Soares S."/>
        </authorList>
    </citation>
    <scope>NUCLEOTIDE SEQUENCE [LARGE SCALE GENOMIC DNA]</scope>
    <source>
        <strain evidence="5">CNCM I-4540</strain>
    </source>
</reference>
<keyword evidence="3" id="KW-0413">Isomerase</keyword>
<dbReference type="InterPro" id="IPR011051">
    <property type="entry name" value="RmlC_Cupin_sf"/>
</dbReference>
<keyword evidence="5" id="KW-1185">Reference proteome</keyword>
<feature type="active site" description="Proton acceptor" evidence="1">
    <location>
        <position position="65"/>
    </location>
</feature>
<dbReference type="PANTHER" id="PTHR21047:SF2">
    <property type="entry name" value="THYMIDINE DIPHOSPHO-4-KETO-RHAMNOSE 3,5-EPIMERASE"/>
    <property type="match status" value="1"/>
</dbReference>
<accession>A0A2A6ZEG0</accession>
<comment type="subunit">
    <text evidence="3">Homodimer.</text>
</comment>
<comment type="catalytic activity">
    <reaction evidence="3">
        <text>dTDP-4-dehydro-6-deoxy-alpha-D-glucose = dTDP-4-dehydro-beta-L-rhamnose</text>
        <dbReference type="Rhea" id="RHEA:16969"/>
        <dbReference type="ChEBI" id="CHEBI:57649"/>
        <dbReference type="ChEBI" id="CHEBI:62830"/>
        <dbReference type="EC" id="5.1.3.13"/>
    </reaction>
</comment>
<gene>
    <name evidence="4" type="primary">rfbC</name>
    <name evidence="4" type="ORF">CGS46_02270</name>
</gene>
<evidence type="ECO:0000313" key="4">
    <source>
        <dbReference type="EMBL" id="PDX59751.1"/>
    </source>
</evidence>
<organism evidence="4 5">
    <name type="scientific">Faecalibacterium langellae</name>
    <dbReference type="NCBI Taxonomy" id="3435293"/>
    <lineage>
        <taxon>Bacteria</taxon>
        <taxon>Bacillati</taxon>
        <taxon>Bacillota</taxon>
        <taxon>Clostridia</taxon>
        <taxon>Eubacteriales</taxon>
        <taxon>Oscillospiraceae</taxon>
        <taxon>Faecalibacterium</taxon>
    </lineage>
</organism>
<dbReference type="InterPro" id="IPR000888">
    <property type="entry name" value="RmlC-like"/>
</dbReference>
<evidence type="ECO:0000256" key="1">
    <source>
        <dbReference type="PIRSR" id="PIRSR600888-1"/>
    </source>
</evidence>
<dbReference type="CDD" id="cd00438">
    <property type="entry name" value="cupin_RmlC"/>
    <property type="match status" value="1"/>
</dbReference>
<name>A0A2A6ZEG0_9FIRM</name>
<comment type="similarity">
    <text evidence="3">Belongs to the dTDP-4-dehydrorhamnose 3,5-epimerase family.</text>
</comment>
<comment type="function">
    <text evidence="3">Catalyzes the epimerization of the C3' and C5'positions of dTDP-6-deoxy-D-xylo-4-hexulose, forming dTDP-6-deoxy-L-lyxo-4-hexulose.</text>
</comment>
<evidence type="ECO:0000313" key="5">
    <source>
        <dbReference type="Proteomes" id="UP000220752"/>
    </source>
</evidence>
<dbReference type="NCBIfam" id="TIGR01221">
    <property type="entry name" value="rmlC"/>
    <property type="match status" value="1"/>
</dbReference>
<dbReference type="EC" id="5.1.3.13" evidence="3"/>
<dbReference type="InterPro" id="IPR014710">
    <property type="entry name" value="RmlC-like_jellyroll"/>
</dbReference>
<dbReference type="GO" id="GO:0000271">
    <property type="term" value="P:polysaccharide biosynthetic process"/>
    <property type="evidence" value="ECO:0007669"/>
    <property type="project" value="TreeGrafter"/>
</dbReference>
<evidence type="ECO:0000256" key="3">
    <source>
        <dbReference type="RuleBase" id="RU364069"/>
    </source>
</evidence>
<dbReference type="Gene3D" id="2.60.120.10">
    <property type="entry name" value="Jelly Rolls"/>
    <property type="match status" value="1"/>
</dbReference>
<dbReference type="EMBL" id="NMTQ01000011">
    <property type="protein sequence ID" value="PDX59751.1"/>
    <property type="molecule type" value="Genomic_DNA"/>
</dbReference>
<dbReference type="GO" id="GO:0008830">
    <property type="term" value="F:dTDP-4-dehydrorhamnose 3,5-epimerase activity"/>
    <property type="evidence" value="ECO:0007669"/>
    <property type="project" value="UniProtKB-UniRule"/>
</dbReference>
<dbReference type="UniPathway" id="UPA00124"/>
<dbReference type="AlphaFoldDB" id="A0A2A6ZEG0"/>